<dbReference type="Gene3D" id="2.60.40.10">
    <property type="entry name" value="Immunoglobulins"/>
    <property type="match status" value="1"/>
</dbReference>
<dbReference type="InterPro" id="IPR013783">
    <property type="entry name" value="Ig-like_fold"/>
</dbReference>
<dbReference type="Pfam" id="PF13927">
    <property type="entry name" value="Ig_3"/>
    <property type="match status" value="1"/>
</dbReference>
<gene>
    <name evidence="2" type="ORF">EYF80_015953</name>
</gene>
<sequence>MKIRSSSDGAIKRGGAVTLNCTARCTFHQLEVTWYRDGHALQFTGPALHLGPLTAKDSGNYTCGLKKDERSLSSPYASGLRLLTTASGLRLLVVHNVSRLL</sequence>
<dbReference type="SUPFAM" id="SSF48726">
    <property type="entry name" value="Immunoglobulin"/>
    <property type="match status" value="1"/>
</dbReference>
<evidence type="ECO:0000259" key="1">
    <source>
        <dbReference type="PROSITE" id="PS50835"/>
    </source>
</evidence>
<dbReference type="Proteomes" id="UP000314294">
    <property type="component" value="Unassembled WGS sequence"/>
</dbReference>
<dbReference type="InterPro" id="IPR003599">
    <property type="entry name" value="Ig_sub"/>
</dbReference>
<dbReference type="SMART" id="SM00409">
    <property type="entry name" value="IG"/>
    <property type="match status" value="1"/>
</dbReference>
<dbReference type="OrthoDB" id="8887244at2759"/>
<dbReference type="InterPro" id="IPR007110">
    <property type="entry name" value="Ig-like_dom"/>
</dbReference>
<comment type="caution">
    <text evidence="2">The sequence shown here is derived from an EMBL/GenBank/DDBJ whole genome shotgun (WGS) entry which is preliminary data.</text>
</comment>
<accession>A0A4Z2I8K8</accession>
<evidence type="ECO:0000313" key="3">
    <source>
        <dbReference type="Proteomes" id="UP000314294"/>
    </source>
</evidence>
<keyword evidence="3" id="KW-1185">Reference proteome</keyword>
<evidence type="ECO:0000313" key="2">
    <source>
        <dbReference type="EMBL" id="TNN73745.1"/>
    </source>
</evidence>
<organism evidence="2 3">
    <name type="scientific">Liparis tanakae</name>
    <name type="common">Tanaka's snailfish</name>
    <dbReference type="NCBI Taxonomy" id="230148"/>
    <lineage>
        <taxon>Eukaryota</taxon>
        <taxon>Metazoa</taxon>
        <taxon>Chordata</taxon>
        <taxon>Craniata</taxon>
        <taxon>Vertebrata</taxon>
        <taxon>Euteleostomi</taxon>
        <taxon>Actinopterygii</taxon>
        <taxon>Neopterygii</taxon>
        <taxon>Teleostei</taxon>
        <taxon>Neoteleostei</taxon>
        <taxon>Acanthomorphata</taxon>
        <taxon>Eupercaria</taxon>
        <taxon>Perciformes</taxon>
        <taxon>Cottioidei</taxon>
        <taxon>Cottales</taxon>
        <taxon>Liparidae</taxon>
        <taxon>Liparis</taxon>
    </lineage>
</organism>
<dbReference type="PROSITE" id="PS50835">
    <property type="entry name" value="IG_LIKE"/>
    <property type="match status" value="1"/>
</dbReference>
<dbReference type="CDD" id="cd00096">
    <property type="entry name" value="Ig"/>
    <property type="match status" value="1"/>
</dbReference>
<feature type="domain" description="Ig-like" evidence="1">
    <location>
        <begin position="1"/>
        <end position="73"/>
    </location>
</feature>
<dbReference type="InterPro" id="IPR036179">
    <property type="entry name" value="Ig-like_dom_sf"/>
</dbReference>
<proteinExistence type="predicted"/>
<protein>
    <recommendedName>
        <fullName evidence="1">Ig-like domain-containing protein</fullName>
    </recommendedName>
</protein>
<dbReference type="AlphaFoldDB" id="A0A4Z2I8K8"/>
<name>A0A4Z2I8K8_9TELE</name>
<reference evidence="2 3" key="1">
    <citation type="submission" date="2019-03" db="EMBL/GenBank/DDBJ databases">
        <title>First draft genome of Liparis tanakae, snailfish: a comprehensive survey of snailfish specific genes.</title>
        <authorList>
            <person name="Kim W."/>
            <person name="Song I."/>
            <person name="Jeong J.-H."/>
            <person name="Kim D."/>
            <person name="Kim S."/>
            <person name="Ryu S."/>
            <person name="Song J.Y."/>
            <person name="Lee S.K."/>
        </authorList>
    </citation>
    <scope>NUCLEOTIDE SEQUENCE [LARGE SCALE GENOMIC DNA]</scope>
    <source>
        <tissue evidence="2">Muscle</tissue>
    </source>
</reference>
<dbReference type="EMBL" id="SRLO01000121">
    <property type="protein sequence ID" value="TNN73745.1"/>
    <property type="molecule type" value="Genomic_DNA"/>
</dbReference>